<name>A9V102_MONBE</name>
<dbReference type="InParanoid" id="A9V102"/>
<accession>A9V102</accession>
<feature type="compositionally biased region" description="Low complexity" evidence="1">
    <location>
        <begin position="38"/>
        <end position="80"/>
    </location>
</feature>
<dbReference type="Proteomes" id="UP000001357">
    <property type="component" value="Unassembled WGS sequence"/>
</dbReference>
<gene>
    <name evidence="2" type="ORF">MONBRDRAFT_8743</name>
</gene>
<dbReference type="KEGG" id="mbr:MONBRDRAFT_8743"/>
<protein>
    <submittedName>
        <fullName evidence="2">Uncharacterized protein</fullName>
    </submittedName>
</protein>
<sequence length="219" mass="22382">MAAVKILPQHQALFDAAFLQLSSRTNASPSIPVTTATAVSSTPAATASSTTATSRTATSRTASTATTSASTSASTAATASPPSPVLAMPKLDQLLQRLKNKRRQSHRQHDAMLAAAMAMPPDHSAFDFDPDAFHGPVTKRSKPEPLGQLPFDISFPIVSSSAPISAVPTIPSTGAGSIARGGAANGALPSSGNLPRLPSDTSLQIFDFSYAASTRSAAP</sequence>
<evidence type="ECO:0000256" key="1">
    <source>
        <dbReference type="SAM" id="MobiDB-lite"/>
    </source>
</evidence>
<keyword evidence="3" id="KW-1185">Reference proteome</keyword>
<dbReference type="RefSeq" id="XP_001746335.1">
    <property type="nucleotide sequence ID" value="XM_001746283.1"/>
</dbReference>
<organism evidence="2 3">
    <name type="scientific">Monosiga brevicollis</name>
    <name type="common">Choanoflagellate</name>
    <dbReference type="NCBI Taxonomy" id="81824"/>
    <lineage>
        <taxon>Eukaryota</taxon>
        <taxon>Choanoflagellata</taxon>
        <taxon>Craspedida</taxon>
        <taxon>Salpingoecidae</taxon>
        <taxon>Monosiga</taxon>
    </lineage>
</organism>
<feature type="region of interest" description="Disordered" evidence="1">
    <location>
        <begin position="38"/>
        <end position="86"/>
    </location>
</feature>
<dbReference type="GeneID" id="5891633"/>
<proteinExistence type="predicted"/>
<evidence type="ECO:0000313" key="2">
    <source>
        <dbReference type="EMBL" id="EDQ88722.1"/>
    </source>
</evidence>
<reference evidence="2 3" key="1">
    <citation type="journal article" date="2008" name="Nature">
        <title>The genome of the choanoflagellate Monosiga brevicollis and the origin of metazoans.</title>
        <authorList>
            <consortium name="JGI Sequencing"/>
            <person name="King N."/>
            <person name="Westbrook M.J."/>
            <person name="Young S.L."/>
            <person name="Kuo A."/>
            <person name="Abedin M."/>
            <person name="Chapman J."/>
            <person name="Fairclough S."/>
            <person name="Hellsten U."/>
            <person name="Isogai Y."/>
            <person name="Letunic I."/>
            <person name="Marr M."/>
            <person name="Pincus D."/>
            <person name="Putnam N."/>
            <person name="Rokas A."/>
            <person name="Wright K.J."/>
            <person name="Zuzow R."/>
            <person name="Dirks W."/>
            <person name="Good M."/>
            <person name="Goodstein D."/>
            <person name="Lemons D."/>
            <person name="Li W."/>
            <person name="Lyons J.B."/>
            <person name="Morris A."/>
            <person name="Nichols S."/>
            <person name="Richter D.J."/>
            <person name="Salamov A."/>
            <person name="Bork P."/>
            <person name="Lim W.A."/>
            <person name="Manning G."/>
            <person name="Miller W.T."/>
            <person name="McGinnis W."/>
            <person name="Shapiro H."/>
            <person name="Tjian R."/>
            <person name="Grigoriev I.V."/>
            <person name="Rokhsar D."/>
        </authorList>
    </citation>
    <scope>NUCLEOTIDE SEQUENCE [LARGE SCALE GENOMIC DNA]</scope>
    <source>
        <strain evidence="3">MX1 / ATCC 50154</strain>
    </source>
</reference>
<dbReference type="EMBL" id="CH991553">
    <property type="protein sequence ID" value="EDQ88722.1"/>
    <property type="molecule type" value="Genomic_DNA"/>
</dbReference>
<dbReference type="AlphaFoldDB" id="A9V102"/>
<evidence type="ECO:0000313" key="3">
    <source>
        <dbReference type="Proteomes" id="UP000001357"/>
    </source>
</evidence>